<dbReference type="GO" id="GO:0005525">
    <property type="term" value="F:GTP binding"/>
    <property type="evidence" value="ECO:0007669"/>
    <property type="project" value="InterPro"/>
</dbReference>
<gene>
    <name evidence="2" type="ORF">FA15DRAFT_568832</name>
</gene>
<feature type="non-terminal residue" evidence="2">
    <location>
        <position position="1"/>
    </location>
</feature>
<dbReference type="InterPro" id="IPR027417">
    <property type="entry name" value="P-loop_NTPase"/>
</dbReference>
<dbReference type="AlphaFoldDB" id="A0A5C3KIK1"/>
<dbReference type="SUPFAM" id="SSF52540">
    <property type="entry name" value="P-loop containing nucleoside triphosphate hydrolases"/>
    <property type="match status" value="1"/>
</dbReference>
<dbReference type="OrthoDB" id="8954335at2759"/>
<dbReference type="EMBL" id="ML210319">
    <property type="protein sequence ID" value="TFK19924.1"/>
    <property type="molecule type" value="Genomic_DNA"/>
</dbReference>
<keyword evidence="2" id="KW-0378">Hydrolase</keyword>
<dbReference type="Pfam" id="PF01926">
    <property type="entry name" value="MMR_HSR1"/>
    <property type="match status" value="1"/>
</dbReference>
<feature type="domain" description="G" evidence="1">
    <location>
        <begin position="23"/>
        <end position="93"/>
    </location>
</feature>
<evidence type="ECO:0000313" key="2">
    <source>
        <dbReference type="EMBL" id="TFK19924.1"/>
    </source>
</evidence>
<dbReference type="Gene3D" id="3.40.50.300">
    <property type="entry name" value="P-loop containing nucleotide triphosphate hydrolases"/>
    <property type="match status" value="1"/>
</dbReference>
<organism evidence="2 3">
    <name type="scientific">Coprinopsis marcescibilis</name>
    <name type="common">Agaric fungus</name>
    <name type="synonym">Psathyrella marcescibilis</name>
    <dbReference type="NCBI Taxonomy" id="230819"/>
    <lineage>
        <taxon>Eukaryota</taxon>
        <taxon>Fungi</taxon>
        <taxon>Dikarya</taxon>
        <taxon>Basidiomycota</taxon>
        <taxon>Agaricomycotina</taxon>
        <taxon>Agaricomycetes</taxon>
        <taxon>Agaricomycetidae</taxon>
        <taxon>Agaricales</taxon>
        <taxon>Agaricineae</taxon>
        <taxon>Psathyrellaceae</taxon>
        <taxon>Coprinopsis</taxon>
    </lineage>
</organism>
<sequence length="190" mass="21263">WQKNLQPDDLQHQGQHNDIVIPVMGLTGVGKSSFINTLTGREDASVGDDLRSKTQKLQAITMNMPAQFQMMYPKLSSCRIVLVDTPGFEDPNVSEYETLRKIAVWLASCYSNNMTVVAGVIYAHDIQAARFLRAMNLNLELFKEICGQPSLPSVILATTKWDLVDQESATNRENNLVTDYWRELVANGAT</sequence>
<dbReference type="CDD" id="cd00882">
    <property type="entry name" value="Ras_like_GTPase"/>
    <property type="match status" value="1"/>
</dbReference>
<dbReference type="Proteomes" id="UP000307440">
    <property type="component" value="Unassembled WGS sequence"/>
</dbReference>
<proteinExistence type="predicted"/>
<name>A0A5C3KIK1_COPMA</name>
<accession>A0A5C3KIK1</accession>
<evidence type="ECO:0000259" key="1">
    <source>
        <dbReference type="Pfam" id="PF01926"/>
    </source>
</evidence>
<protein>
    <submittedName>
        <fullName evidence="2">P-loop containing nucleoside triphosphate hydrolase protein</fullName>
    </submittedName>
</protein>
<keyword evidence="3" id="KW-1185">Reference proteome</keyword>
<dbReference type="InterPro" id="IPR006073">
    <property type="entry name" value="GTP-bd"/>
</dbReference>
<evidence type="ECO:0000313" key="3">
    <source>
        <dbReference type="Proteomes" id="UP000307440"/>
    </source>
</evidence>
<feature type="non-terminal residue" evidence="2">
    <location>
        <position position="190"/>
    </location>
</feature>
<dbReference type="GO" id="GO:0016787">
    <property type="term" value="F:hydrolase activity"/>
    <property type="evidence" value="ECO:0007669"/>
    <property type="project" value="UniProtKB-KW"/>
</dbReference>
<reference evidence="2 3" key="1">
    <citation type="journal article" date="2019" name="Nat. Ecol. Evol.">
        <title>Megaphylogeny resolves global patterns of mushroom evolution.</title>
        <authorList>
            <person name="Varga T."/>
            <person name="Krizsan K."/>
            <person name="Foldi C."/>
            <person name="Dima B."/>
            <person name="Sanchez-Garcia M."/>
            <person name="Sanchez-Ramirez S."/>
            <person name="Szollosi G.J."/>
            <person name="Szarkandi J.G."/>
            <person name="Papp V."/>
            <person name="Albert L."/>
            <person name="Andreopoulos W."/>
            <person name="Angelini C."/>
            <person name="Antonin V."/>
            <person name="Barry K.W."/>
            <person name="Bougher N.L."/>
            <person name="Buchanan P."/>
            <person name="Buyck B."/>
            <person name="Bense V."/>
            <person name="Catcheside P."/>
            <person name="Chovatia M."/>
            <person name="Cooper J."/>
            <person name="Damon W."/>
            <person name="Desjardin D."/>
            <person name="Finy P."/>
            <person name="Geml J."/>
            <person name="Haridas S."/>
            <person name="Hughes K."/>
            <person name="Justo A."/>
            <person name="Karasinski D."/>
            <person name="Kautmanova I."/>
            <person name="Kiss B."/>
            <person name="Kocsube S."/>
            <person name="Kotiranta H."/>
            <person name="LaButti K.M."/>
            <person name="Lechner B.E."/>
            <person name="Liimatainen K."/>
            <person name="Lipzen A."/>
            <person name="Lukacs Z."/>
            <person name="Mihaltcheva S."/>
            <person name="Morgado L.N."/>
            <person name="Niskanen T."/>
            <person name="Noordeloos M.E."/>
            <person name="Ohm R.A."/>
            <person name="Ortiz-Santana B."/>
            <person name="Ovrebo C."/>
            <person name="Racz N."/>
            <person name="Riley R."/>
            <person name="Savchenko A."/>
            <person name="Shiryaev A."/>
            <person name="Soop K."/>
            <person name="Spirin V."/>
            <person name="Szebenyi C."/>
            <person name="Tomsovsky M."/>
            <person name="Tulloss R.E."/>
            <person name="Uehling J."/>
            <person name="Grigoriev I.V."/>
            <person name="Vagvolgyi C."/>
            <person name="Papp T."/>
            <person name="Martin F.M."/>
            <person name="Miettinen O."/>
            <person name="Hibbett D.S."/>
            <person name="Nagy L.G."/>
        </authorList>
    </citation>
    <scope>NUCLEOTIDE SEQUENCE [LARGE SCALE GENOMIC DNA]</scope>
    <source>
        <strain evidence="2 3">CBS 121175</strain>
    </source>
</reference>